<proteinExistence type="predicted"/>
<evidence type="ECO:0000313" key="2">
    <source>
        <dbReference type="Proteomes" id="UP000749559"/>
    </source>
</evidence>
<protein>
    <submittedName>
        <fullName evidence="1">Uncharacterized protein</fullName>
    </submittedName>
</protein>
<dbReference type="OrthoDB" id="4843387at2759"/>
<dbReference type="Gene3D" id="3.30.420.10">
    <property type="entry name" value="Ribonuclease H-like superfamily/Ribonuclease H"/>
    <property type="match status" value="1"/>
</dbReference>
<dbReference type="InterPro" id="IPR036397">
    <property type="entry name" value="RNaseH_sf"/>
</dbReference>
<name>A0A8J1Y599_OWEFU</name>
<dbReference type="Proteomes" id="UP000749559">
    <property type="component" value="Unassembled WGS sequence"/>
</dbReference>
<dbReference type="GO" id="GO:0003676">
    <property type="term" value="F:nucleic acid binding"/>
    <property type="evidence" value="ECO:0007669"/>
    <property type="project" value="InterPro"/>
</dbReference>
<reference evidence="1" key="1">
    <citation type="submission" date="2022-03" db="EMBL/GenBank/DDBJ databases">
        <authorList>
            <person name="Martin C."/>
        </authorList>
    </citation>
    <scope>NUCLEOTIDE SEQUENCE</scope>
</reference>
<keyword evidence="2" id="KW-1185">Reference proteome</keyword>
<sequence length="133" mass="15116">MPGEYFRDSVLHKKIIPFLKNPENVIEPKEVTFLHDCAPCMKAMATQELVRANVDFFGNNEYPANSPDLNEAEHMGSIMKGGVEKLIEDQPEENGHSHETLLKCIKKALKSLETATHLFVNILESYFRRTEAV</sequence>
<dbReference type="AlphaFoldDB" id="A0A8J1Y599"/>
<accession>A0A8J1Y599</accession>
<comment type="caution">
    <text evidence="1">The sequence shown here is derived from an EMBL/GenBank/DDBJ whole genome shotgun (WGS) entry which is preliminary data.</text>
</comment>
<dbReference type="EMBL" id="CAIIXF020000007">
    <property type="protein sequence ID" value="CAH1788814.1"/>
    <property type="molecule type" value="Genomic_DNA"/>
</dbReference>
<organism evidence="1 2">
    <name type="scientific">Owenia fusiformis</name>
    <name type="common">Polychaete worm</name>
    <dbReference type="NCBI Taxonomy" id="6347"/>
    <lineage>
        <taxon>Eukaryota</taxon>
        <taxon>Metazoa</taxon>
        <taxon>Spiralia</taxon>
        <taxon>Lophotrochozoa</taxon>
        <taxon>Annelida</taxon>
        <taxon>Polychaeta</taxon>
        <taxon>Sedentaria</taxon>
        <taxon>Canalipalpata</taxon>
        <taxon>Sabellida</taxon>
        <taxon>Oweniida</taxon>
        <taxon>Oweniidae</taxon>
        <taxon>Owenia</taxon>
    </lineage>
</organism>
<evidence type="ECO:0000313" key="1">
    <source>
        <dbReference type="EMBL" id="CAH1788814.1"/>
    </source>
</evidence>
<gene>
    <name evidence="1" type="ORF">OFUS_LOCUS14275</name>
</gene>